<dbReference type="AlphaFoldDB" id="X6P9Y2"/>
<organism evidence="1 2">
    <name type="scientific">Reticulomyxa filosa</name>
    <dbReference type="NCBI Taxonomy" id="46433"/>
    <lineage>
        <taxon>Eukaryota</taxon>
        <taxon>Sar</taxon>
        <taxon>Rhizaria</taxon>
        <taxon>Retaria</taxon>
        <taxon>Foraminifera</taxon>
        <taxon>Monothalamids</taxon>
        <taxon>Reticulomyxidae</taxon>
        <taxon>Reticulomyxa</taxon>
    </lineage>
</organism>
<gene>
    <name evidence="1" type="ORF">RFI_02151</name>
</gene>
<sequence>FWIITFQTLGFPLQNVIVQDSTKATTEIFKYLDTQNYTVGRDSGRDIIAEKLLEILSKDVIVMFIKYQKHKEQIHMKYFVHKMYIHNGNNTIQEKCFVHLKDLINYLFVIKFVPQYGIFEREVKDLQERYRKRYIHICICVPSVSGQQLITALGVRIHKDTLIAQRAIQNNLIDVQLTLKELVSIFTRTCQQIKRSSTCDGNVVITYINTTTTTNGPTSSSSSSSSNTTNTDSSIILSMMPKLFKLVDERKKLCADRRWSTLDKN</sequence>
<keyword evidence="2" id="KW-1185">Reference proteome</keyword>
<accession>X6P9Y2</accession>
<evidence type="ECO:0000313" key="1">
    <source>
        <dbReference type="EMBL" id="ETO34923.1"/>
    </source>
</evidence>
<dbReference type="Proteomes" id="UP000023152">
    <property type="component" value="Unassembled WGS sequence"/>
</dbReference>
<dbReference type="EMBL" id="ASPP01002143">
    <property type="protein sequence ID" value="ETO34923.1"/>
    <property type="molecule type" value="Genomic_DNA"/>
</dbReference>
<feature type="non-terminal residue" evidence="1">
    <location>
        <position position="1"/>
    </location>
</feature>
<name>X6P9Y2_RETFI</name>
<reference evidence="1 2" key="1">
    <citation type="journal article" date="2013" name="Curr. Biol.">
        <title>The Genome of the Foraminiferan Reticulomyxa filosa.</title>
        <authorList>
            <person name="Glockner G."/>
            <person name="Hulsmann N."/>
            <person name="Schleicher M."/>
            <person name="Noegel A.A."/>
            <person name="Eichinger L."/>
            <person name="Gallinger C."/>
            <person name="Pawlowski J."/>
            <person name="Sierra R."/>
            <person name="Euteneuer U."/>
            <person name="Pillet L."/>
            <person name="Moustafa A."/>
            <person name="Platzer M."/>
            <person name="Groth M."/>
            <person name="Szafranski K."/>
            <person name="Schliwa M."/>
        </authorList>
    </citation>
    <scope>NUCLEOTIDE SEQUENCE [LARGE SCALE GENOMIC DNA]</scope>
</reference>
<evidence type="ECO:0000313" key="2">
    <source>
        <dbReference type="Proteomes" id="UP000023152"/>
    </source>
</evidence>
<protein>
    <submittedName>
        <fullName evidence="1">Uncharacterized protein</fullName>
    </submittedName>
</protein>
<proteinExistence type="predicted"/>
<dbReference type="OrthoDB" id="4096774at2759"/>
<comment type="caution">
    <text evidence="1">The sequence shown here is derived from an EMBL/GenBank/DDBJ whole genome shotgun (WGS) entry which is preliminary data.</text>
</comment>